<organism evidence="1 2">
    <name type="scientific">Catharanthus roseus</name>
    <name type="common">Madagascar periwinkle</name>
    <name type="synonym">Vinca rosea</name>
    <dbReference type="NCBI Taxonomy" id="4058"/>
    <lineage>
        <taxon>Eukaryota</taxon>
        <taxon>Viridiplantae</taxon>
        <taxon>Streptophyta</taxon>
        <taxon>Embryophyta</taxon>
        <taxon>Tracheophyta</taxon>
        <taxon>Spermatophyta</taxon>
        <taxon>Magnoliopsida</taxon>
        <taxon>eudicotyledons</taxon>
        <taxon>Gunneridae</taxon>
        <taxon>Pentapetalae</taxon>
        <taxon>asterids</taxon>
        <taxon>lamiids</taxon>
        <taxon>Gentianales</taxon>
        <taxon>Apocynaceae</taxon>
        <taxon>Rauvolfioideae</taxon>
        <taxon>Vinceae</taxon>
        <taxon>Catharanthinae</taxon>
        <taxon>Catharanthus</taxon>
    </lineage>
</organism>
<comment type="caution">
    <text evidence="1">The sequence shown here is derived from an EMBL/GenBank/DDBJ whole genome shotgun (WGS) entry which is preliminary data.</text>
</comment>
<sequence>MPKLGATNGANWKRKNSRRGKNRSYRRQGQSHIEGHVNSHTQRGYGNYNHHGSFGTPVQSTHQFYDGNRHTTPTEEVPRHEAWHEDNLFDDFEENPNVGQE</sequence>
<proteinExistence type="predicted"/>
<reference evidence="2" key="1">
    <citation type="journal article" date="2023" name="Nat. Plants">
        <title>Single-cell RNA sequencing provides a high-resolution roadmap for understanding the multicellular compartmentation of specialized metabolism.</title>
        <authorList>
            <person name="Sun S."/>
            <person name="Shen X."/>
            <person name="Li Y."/>
            <person name="Li Y."/>
            <person name="Wang S."/>
            <person name="Li R."/>
            <person name="Zhang H."/>
            <person name="Shen G."/>
            <person name="Guo B."/>
            <person name="Wei J."/>
            <person name="Xu J."/>
            <person name="St-Pierre B."/>
            <person name="Chen S."/>
            <person name="Sun C."/>
        </authorList>
    </citation>
    <scope>NUCLEOTIDE SEQUENCE [LARGE SCALE GENOMIC DNA]</scope>
</reference>
<keyword evidence="2" id="KW-1185">Reference proteome</keyword>
<evidence type="ECO:0000313" key="2">
    <source>
        <dbReference type="Proteomes" id="UP001060085"/>
    </source>
</evidence>
<protein>
    <submittedName>
        <fullName evidence="1">Uncharacterized protein</fullName>
    </submittedName>
</protein>
<gene>
    <name evidence="1" type="ORF">M9H77_03022</name>
</gene>
<dbReference type="Proteomes" id="UP001060085">
    <property type="component" value="Linkage Group LG01"/>
</dbReference>
<accession>A0ACC0CAI2</accession>
<name>A0ACC0CAI2_CATRO</name>
<evidence type="ECO:0000313" key="1">
    <source>
        <dbReference type="EMBL" id="KAI5681794.1"/>
    </source>
</evidence>
<dbReference type="EMBL" id="CM044701">
    <property type="protein sequence ID" value="KAI5681794.1"/>
    <property type="molecule type" value="Genomic_DNA"/>
</dbReference>